<reference evidence="1 2" key="1">
    <citation type="journal article" date="2019" name="Sci. Rep.">
        <title>Orb-weaving spider Araneus ventricosus genome elucidates the spidroin gene catalogue.</title>
        <authorList>
            <person name="Kono N."/>
            <person name="Nakamura H."/>
            <person name="Ohtoshi R."/>
            <person name="Moran D.A.P."/>
            <person name="Shinohara A."/>
            <person name="Yoshida Y."/>
            <person name="Fujiwara M."/>
            <person name="Mori M."/>
            <person name="Tomita M."/>
            <person name="Arakawa K."/>
        </authorList>
    </citation>
    <scope>NUCLEOTIDE SEQUENCE [LARGE SCALE GENOMIC DNA]</scope>
</reference>
<organism evidence="1 2">
    <name type="scientific">Araneus ventricosus</name>
    <name type="common">Orbweaver spider</name>
    <name type="synonym">Epeira ventricosa</name>
    <dbReference type="NCBI Taxonomy" id="182803"/>
    <lineage>
        <taxon>Eukaryota</taxon>
        <taxon>Metazoa</taxon>
        <taxon>Ecdysozoa</taxon>
        <taxon>Arthropoda</taxon>
        <taxon>Chelicerata</taxon>
        <taxon>Arachnida</taxon>
        <taxon>Araneae</taxon>
        <taxon>Araneomorphae</taxon>
        <taxon>Entelegynae</taxon>
        <taxon>Araneoidea</taxon>
        <taxon>Araneidae</taxon>
        <taxon>Araneus</taxon>
    </lineage>
</organism>
<evidence type="ECO:0000313" key="1">
    <source>
        <dbReference type="EMBL" id="GBN29177.1"/>
    </source>
</evidence>
<dbReference type="Proteomes" id="UP000499080">
    <property type="component" value="Unassembled WGS sequence"/>
</dbReference>
<accession>A0A4Y2MTM4</accession>
<dbReference type="AlphaFoldDB" id="A0A4Y2MTM4"/>
<gene>
    <name evidence="1" type="ORF">AVEN_206670_1</name>
</gene>
<name>A0A4Y2MTM4_ARAVE</name>
<evidence type="ECO:0000313" key="2">
    <source>
        <dbReference type="Proteomes" id="UP000499080"/>
    </source>
</evidence>
<comment type="caution">
    <text evidence="1">The sequence shown here is derived from an EMBL/GenBank/DDBJ whole genome shotgun (WGS) entry which is preliminary data.</text>
</comment>
<keyword evidence="2" id="KW-1185">Reference proteome</keyword>
<proteinExistence type="predicted"/>
<dbReference type="EMBL" id="BGPR01007745">
    <property type="protein sequence ID" value="GBN29177.1"/>
    <property type="molecule type" value="Genomic_DNA"/>
</dbReference>
<sequence length="124" mass="14154">MNCYVFPSREDIFPREGSRTFFPQTTSQTHLVVCKRTFAKVTSASEGPPRHRGINNCQGTHMVSYQEISGVLSSYTCIALVVMKPRNLPTVGIDHYGDKTFSRWSHGSPVIQWKEREAELHPLW</sequence>
<protein>
    <submittedName>
        <fullName evidence="1">Uncharacterized protein</fullName>
    </submittedName>
</protein>